<gene>
    <name evidence="1" type="ORF">AZO1586R_2104</name>
</gene>
<proteinExistence type="predicted"/>
<accession>A0ACA8ZTM4</accession>
<dbReference type="EMBL" id="CAESAP020000328">
    <property type="protein sequence ID" value="CAB5506572.1"/>
    <property type="molecule type" value="Genomic_DNA"/>
</dbReference>
<protein>
    <submittedName>
        <fullName evidence="1">Uncharacterized protein</fullName>
    </submittedName>
</protein>
<evidence type="ECO:0000313" key="2">
    <source>
        <dbReference type="Proteomes" id="UP000635628"/>
    </source>
</evidence>
<comment type="caution">
    <text evidence="1">The sequence shown here is derived from an EMBL/GenBank/DDBJ whole genome shotgun (WGS) entry which is preliminary data.</text>
</comment>
<organism evidence="1 2">
    <name type="scientific">Bathymodiolus azoricus thioautotrophic gill symbiont</name>
    <dbReference type="NCBI Taxonomy" id="235205"/>
    <lineage>
        <taxon>Bacteria</taxon>
        <taxon>Pseudomonadati</taxon>
        <taxon>Pseudomonadota</taxon>
        <taxon>Gammaproteobacteria</taxon>
        <taxon>sulfur-oxidizing symbionts</taxon>
    </lineage>
</organism>
<sequence length="39" mass="4619">MTCYKPIIRTILAWVLWNSLIKKTCTVIKFLLQFCTVTQ</sequence>
<dbReference type="Proteomes" id="UP000635628">
    <property type="component" value="Unassembled WGS sequence"/>
</dbReference>
<reference evidence="1" key="1">
    <citation type="submission" date="2020-05" db="EMBL/GenBank/DDBJ databases">
        <authorList>
            <person name="Petersen J."/>
            <person name="Sayavedra L."/>
        </authorList>
    </citation>
    <scope>NUCLEOTIDE SEQUENCE</scope>
    <source>
        <strain evidence="1">B azoricus SOX Menez Gwen</strain>
    </source>
</reference>
<name>A0ACA8ZTM4_9GAMM</name>
<evidence type="ECO:0000313" key="1">
    <source>
        <dbReference type="EMBL" id="CAB5506572.1"/>
    </source>
</evidence>
<keyword evidence="2" id="KW-1185">Reference proteome</keyword>